<dbReference type="Gene3D" id="2.40.50.140">
    <property type="entry name" value="Nucleic acid-binding proteins"/>
    <property type="match status" value="1"/>
</dbReference>
<dbReference type="Proteomes" id="UP001144280">
    <property type="component" value="Unassembled WGS sequence"/>
</dbReference>
<dbReference type="RefSeq" id="WP_281899999.1">
    <property type="nucleotide sequence ID" value="NZ_BSDI01000029.1"/>
</dbReference>
<keyword evidence="3" id="KW-1185">Reference proteome</keyword>
<dbReference type="InterPro" id="IPR012340">
    <property type="entry name" value="NA-bd_OB-fold"/>
</dbReference>
<evidence type="ECO:0000313" key="2">
    <source>
        <dbReference type="EMBL" id="GLH99978.1"/>
    </source>
</evidence>
<comment type="caution">
    <text evidence="2">The sequence shown here is derived from an EMBL/GenBank/DDBJ whole genome shotgun (WGS) entry which is preliminary data.</text>
</comment>
<organism evidence="2 3">
    <name type="scientific">Phytohabitans aurantiacus</name>
    <dbReference type="NCBI Taxonomy" id="3016789"/>
    <lineage>
        <taxon>Bacteria</taxon>
        <taxon>Bacillati</taxon>
        <taxon>Actinomycetota</taxon>
        <taxon>Actinomycetes</taxon>
        <taxon>Micromonosporales</taxon>
        <taxon>Micromonosporaceae</taxon>
    </lineage>
</organism>
<protein>
    <recommendedName>
        <fullName evidence="4">CSD domain-containing protein</fullName>
    </recommendedName>
</protein>
<evidence type="ECO:0008006" key="4">
    <source>
        <dbReference type="Google" id="ProtNLM"/>
    </source>
</evidence>
<gene>
    <name evidence="2" type="ORF">Pa4123_52540</name>
</gene>
<dbReference type="SUPFAM" id="SSF50249">
    <property type="entry name" value="Nucleic acid-binding proteins"/>
    <property type="match status" value="1"/>
</dbReference>
<accession>A0ABQ5QZJ2</accession>
<sequence length="111" mass="12398">MREWHVDEGWGVIDSDATPGGCWAHFGTVLMSGYRSLSPGQPVSFEFETEWQDGYDYRAVAVWTGNDRPATPARQKPSAAYHSILRLEFDAPADGEATDRVERPLQEPGNQ</sequence>
<feature type="region of interest" description="Disordered" evidence="1">
    <location>
        <begin position="90"/>
        <end position="111"/>
    </location>
</feature>
<name>A0ABQ5QZJ2_9ACTN</name>
<evidence type="ECO:0000256" key="1">
    <source>
        <dbReference type="SAM" id="MobiDB-lite"/>
    </source>
</evidence>
<dbReference type="EMBL" id="BSDI01000029">
    <property type="protein sequence ID" value="GLH99978.1"/>
    <property type="molecule type" value="Genomic_DNA"/>
</dbReference>
<reference evidence="2" key="1">
    <citation type="submission" date="2022-12" db="EMBL/GenBank/DDBJ databases">
        <title>New Phytohabitans aurantiacus sp. RD004123 nov., an actinomycete isolated from soil.</title>
        <authorList>
            <person name="Triningsih D.W."/>
            <person name="Harunari E."/>
            <person name="Igarashi Y."/>
        </authorList>
    </citation>
    <scope>NUCLEOTIDE SEQUENCE</scope>
    <source>
        <strain evidence="2">RD004123</strain>
    </source>
</reference>
<evidence type="ECO:0000313" key="3">
    <source>
        <dbReference type="Proteomes" id="UP001144280"/>
    </source>
</evidence>
<proteinExistence type="predicted"/>